<comment type="caution">
    <text evidence="2">The sequence shown here is derived from an EMBL/GenBank/DDBJ whole genome shotgun (WGS) entry which is preliminary data.</text>
</comment>
<sequence length="100" mass="10244">MWGNTKDKEPVESKNPAGNFVSETTTAVVDKASQMAQWTQETAVAGKDATGGVLLNTGDAIKNAAQSTSGNVMNAAQGATENVKNTLGMGGDSTTPIKKT</sequence>
<name>A0A699IWW9_TANCI</name>
<dbReference type="EMBL" id="BKCJ010343483">
    <property type="protein sequence ID" value="GEZ92939.1"/>
    <property type="molecule type" value="Genomic_DNA"/>
</dbReference>
<accession>A0A699IWW9</accession>
<feature type="compositionally biased region" description="Basic and acidic residues" evidence="1">
    <location>
        <begin position="1"/>
        <end position="12"/>
    </location>
</feature>
<organism evidence="2">
    <name type="scientific">Tanacetum cinerariifolium</name>
    <name type="common">Dalmatian daisy</name>
    <name type="synonym">Chrysanthemum cinerariifolium</name>
    <dbReference type="NCBI Taxonomy" id="118510"/>
    <lineage>
        <taxon>Eukaryota</taxon>
        <taxon>Viridiplantae</taxon>
        <taxon>Streptophyta</taxon>
        <taxon>Embryophyta</taxon>
        <taxon>Tracheophyta</taxon>
        <taxon>Spermatophyta</taxon>
        <taxon>Magnoliopsida</taxon>
        <taxon>eudicotyledons</taxon>
        <taxon>Gunneridae</taxon>
        <taxon>Pentapetalae</taxon>
        <taxon>asterids</taxon>
        <taxon>campanulids</taxon>
        <taxon>Asterales</taxon>
        <taxon>Asteraceae</taxon>
        <taxon>Asteroideae</taxon>
        <taxon>Anthemideae</taxon>
        <taxon>Anthemidinae</taxon>
        <taxon>Tanacetum</taxon>
    </lineage>
</organism>
<gene>
    <name evidence="2" type="ORF">Tci_564912</name>
</gene>
<proteinExistence type="predicted"/>
<reference evidence="2" key="1">
    <citation type="journal article" date="2019" name="Sci. Rep.">
        <title>Draft genome of Tanacetum cinerariifolium, the natural source of mosquito coil.</title>
        <authorList>
            <person name="Yamashiro T."/>
            <person name="Shiraishi A."/>
            <person name="Satake H."/>
            <person name="Nakayama K."/>
        </authorList>
    </citation>
    <scope>NUCLEOTIDE SEQUENCE</scope>
</reference>
<dbReference type="AlphaFoldDB" id="A0A699IWW9"/>
<evidence type="ECO:0000256" key="1">
    <source>
        <dbReference type="SAM" id="MobiDB-lite"/>
    </source>
</evidence>
<feature type="region of interest" description="Disordered" evidence="1">
    <location>
        <begin position="1"/>
        <end position="20"/>
    </location>
</feature>
<protein>
    <submittedName>
        <fullName evidence="2">Uncharacterized protein</fullName>
    </submittedName>
</protein>
<evidence type="ECO:0000313" key="2">
    <source>
        <dbReference type="EMBL" id="GEZ92939.1"/>
    </source>
</evidence>